<keyword evidence="5 6" id="KW-0472">Membrane</keyword>
<dbReference type="Proteomes" id="UP000426265">
    <property type="component" value="Unassembled WGS sequence"/>
</dbReference>
<evidence type="ECO:0000256" key="3">
    <source>
        <dbReference type="ARBA" id="ARBA00022692"/>
    </source>
</evidence>
<dbReference type="AlphaFoldDB" id="A0A654FE61"/>
<evidence type="ECO:0000256" key="5">
    <source>
        <dbReference type="ARBA" id="ARBA00023136"/>
    </source>
</evidence>
<dbReference type="PANTHER" id="PTHR12428">
    <property type="entry name" value="OXA1"/>
    <property type="match status" value="1"/>
</dbReference>
<dbReference type="GO" id="GO:0016020">
    <property type="term" value="C:membrane"/>
    <property type="evidence" value="ECO:0007669"/>
    <property type="project" value="UniProtKB-SubCell"/>
</dbReference>
<name>A0A654FE61_ARATH</name>
<proteinExistence type="inferred from homology"/>
<evidence type="ECO:0000256" key="6">
    <source>
        <dbReference type="SAM" id="Phobius"/>
    </source>
</evidence>
<dbReference type="GO" id="GO:0032977">
    <property type="term" value="F:membrane insertase activity"/>
    <property type="evidence" value="ECO:0007669"/>
    <property type="project" value="InterPro"/>
</dbReference>
<organism evidence="7 8">
    <name type="scientific">Arabidopsis thaliana</name>
    <name type="common">Mouse-ear cress</name>
    <dbReference type="NCBI Taxonomy" id="3702"/>
    <lineage>
        <taxon>Eukaryota</taxon>
        <taxon>Viridiplantae</taxon>
        <taxon>Streptophyta</taxon>
        <taxon>Embryophyta</taxon>
        <taxon>Tracheophyta</taxon>
        <taxon>Spermatophyta</taxon>
        <taxon>Magnoliopsida</taxon>
        <taxon>eudicotyledons</taxon>
        <taxon>Gunneridae</taxon>
        <taxon>Pentapetalae</taxon>
        <taxon>rosids</taxon>
        <taxon>malvids</taxon>
        <taxon>Brassicales</taxon>
        <taxon>Brassicaceae</taxon>
        <taxon>Camelineae</taxon>
        <taxon>Arabidopsis</taxon>
    </lineage>
</organism>
<protein>
    <submittedName>
        <fullName evidence="7">Uncharacterized protein</fullName>
    </submittedName>
</protein>
<evidence type="ECO:0000256" key="4">
    <source>
        <dbReference type="ARBA" id="ARBA00022989"/>
    </source>
</evidence>
<evidence type="ECO:0000256" key="1">
    <source>
        <dbReference type="ARBA" id="ARBA00004141"/>
    </source>
</evidence>
<accession>A0A654FE61</accession>
<evidence type="ECO:0000256" key="2">
    <source>
        <dbReference type="ARBA" id="ARBA00010583"/>
    </source>
</evidence>
<keyword evidence="3 6" id="KW-0812">Transmembrane</keyword>
<keyword evidence="4 6" id="KW-1133">Transmembrane helix</keyword>
<gene>
    <name evidence="7" type="ORF">AN1_LOCUS15263</name>
</gene>
<dbReference type="PANTHER" id="PTHR12428:SF34">
    <property type="entry name" value="MITOCHONDRIAL INNER MEMBRANE PROTEIN OXA1-LIKE"/>
    <property type="match status" value="1"/>
</dbReference>
<feature type="transmembrane region" description="Helical" evidence="6">
    <location>
        <begin position="63"/>
        <end position="96"/>
    </location>
</feature>
<comment type="subcellular location">
    <subcellularLocation>
        <location evidence="1">Membrane</location>
        <topology evidence="1">Multi-pass membrane protein</topology>
    </subcellularLocation>
</comment>
<dbReference type="InterPro" id="IPR001708">
    <property type="entry name" value="YidC/ALB3/OXA1/COX18"/>
</dbReference>
<dbReference type="EMBL" id="CACRSJ010000106">
    <property type="protein sequence ID" value="VYS59827.1"/>
    <property type="molecule type" value="Genomic_DNA"/>
</dbReference>
<evidence type="ECO:0000313" key="7">
    <source>
        <dbReference type="EMBL" id="VYS59827.1"/>
    </source>
</evidence>
<comment type="similarity">
    <text evidence="2">Belongs to the OXA1/ALB3/YidC (TC 2.A.9.2) family.</text>
</comment>
<sequence>MTEKVASFKTGGALWFTDLTTPDTSFIFPVLITGLTLWIARECDTLLGLEGKIVTIKKVADRLYVILILIMGMFYSKAVHCSMMSSMLFSIVFMYGEFRSNLVGSVIRFVGF</sequence>
<reference evidence="7 8" key="1">
    <citation type="submission" date="2019-11" db="EMBL/GenBank/DDBJ databases">
        <authorList>
            <person name="Jiao W.-B."/>
            <person name="Schneeberger K."/>
        </authorList>
    </citation>
    <scope>NUCLEOTIDE SEQUENCE [LARGE SCALE GENOMIC DNA]</scope>
    <source>
        <strain evidence="8">cv. An-1</strain>
    </source>
</reference>
<dbReference type="ExpressionAtlas" id="A0A654FE61">
    <property type="expression patterns" value="baseline and differential"/>
</dbReference>
<evidence type="ECO:0000313" key="8">
    <source>
        <dbReference type="Proteomes" id="UP000426265"/>
    </source>
</evidence>